<dbReference type="InterPro" id="IPR029526">
    <property type="entry name" value="PGBD"/>
</dbReference>
<keyword evidence="1" id="KW-0812">Transmembrane</keyword>
<keyword evidence="4" id="KW-1185">Reference proteome</keyword>
<dbReference type="EMBL" id="OY660879">
    <property type="protein sequence ID" value="CAJ1076398.1"/>
    <property type="molecule type" value="Genomic_DNA"/>
</dbReference>
<evidence type="ECO:0000259" key="2">
    <source>
        <dbReference type="Pfam" id="PF13843"/>
    </source>
</evidence>
<feature type="domain" description="PiggyBac transposable element-derived protein" evidence="2">
    <location>
        <begin position="3"/>
        <end position="157"/>
    </location>
</feature>
<evidence type="ECO:0000313" key="3">
    <source>
        <dbReference type="EMBL" id="CAJ1076398.1"/>
    </source>
</evidence>
<dbReference type="Pfam" id="PF13843">
    <property type="entry name" value="DDE_Tnp_1_7"/>
    <property type="match status" value="1"/>
</dbReference>
<feature type="transmembrane region" description="Helical" evidence="1">
    <location>
        <begin position="144"/>
        <end position="163"/>
    </location>
</feature>
<sequence>MDQARRVVLELLEDMTGITVTCDNFFTSYQLGQELLRTKVTMVGTIRKNKAELPPQLLNLKGRDVLSSVFAFTSNTTAVSYMPKGKNVLLISTKHRQPAVEEGPKKKPKMITDYNHCKGAVDTPDQLIHNFSCQRRSRRWPRTLFFNMLDISAYNAYIIFTHVDSSWNEGK</sequence>
<evidence type="ECO:0000313" key="4">
    <source>
        <dbReference type="Proteomes" id="UP001178508"/>
    </source>
</evidence>
<proteinExistence type="predicted"/>
<gene>
    <name evidence="3" type="ORF">XNOV1_A041206</name>
</gene>
<protein>
    <submittedName>
        <fullName evidence="3">PiggyBac transposable element-derived protein 4-like</fullName>
    </submittedName>
</protein>
<evidence type="ECO:0000256" key="1">
    <source>
        <dbReference type="SAM" id="Phobius"/>
    </source>
</evidence>
<accession>A0AAV1GS76</accession>
<dbReference type="PANTHER" id="PTHR46599:SF6">
    <property type="entry name" value="DUAL SPECIFICITY PHOSPHATASE 26"/>
    <property type="match status" value="1"/>
</dbReference>
<dbReference type="AlphaFoldDB" id="A0AAV1GS76"/>
<keyword evidence="1" id="KW-1133">Transmembrane helix</keyword>
<keyword evidence="1" id="KW-0472">Membrane</keyword>
<dbReference type="Proteomes" id="UP001178508">
    <property type="component" value="Chromosome 16"/>
</dbReference>
<reference evidence="3" key="1">
    <citation type="submission" date="2023-08" db="EMBL/GenBank/DDBJ databases">
        <authorList>
            <person name="Alioto T."/>
            <person name="Alioto T."/>
            <person name="Gomez Garrido J."/>
        </authorList>
    </citation>
    <scope>NUCLEOTIDE SEQUENCE</scope>
</reference>
<name>A0AAV1GS76_XYRNO</name>
<dbReference type="PANTHER" id="PTHR46599">
    <property type="entry name" value="PIGGYBAC TRANSPOSABLE ELEMENT-DERIVED PROTEIN 4"/>
    <property type="match status" value="1"/>
</dbReference>
<organism evidence="3 4">
    <name type="scientific">Xyrichtys novacula</name>
    <name type="common">Pearly razorfish</name>
    <name type="synonym">Hemipteronotus novacula</name>
    <dbReference type="NCBI Taxonomy" id="13765"/>
    <lineage>
        <taxon>Eukaryota</taxon>
        <taxon>Metazoa</taxon>
        <taxon>Chordata</taxon>
        <taxon>Craniata</taxon>
        <taxon>Vertebrata</taxon>
        <taxon>Euteleostomi</taxon>
        <taxon>Actinopterygii</taxon>
        <taxon>Neopterygii</taxon>
        <taxon>Teleostei</taxon>
        <taxon>Neoteleostei</taxon>
        <taxon>Acanthomorphata</taxon>
        <taxon>Eupercaria</taxon>
        <taxon>Labriformes</taxon>
        <taxon>Labridae</taxon>
        <taxon>Xyrichtys</taxon>
    </lineage>
</organism>